<protein>
    <recommendedName>
        <fullName evidence="4">Outer membrane protein beta-barrel domain-containing protein</fullName>
    </recommendedName>
</protein>
<name>A0A8J2ZL34_9RHOB</name>
<dbReference type="Proteomes" id="UP000617145">
    <property type="component" value="Unassembled WGS sequence"/>
</dbReference>
<accession>A0A8J2ZL34</accession>
<comment type="caution">
    <text evidence="2">The sequence shown here is derived from an EMBL/GenBank/DDBJ whole genome shotgun (WGS) entry which is preliminary data.</text>
</comment>
<evidence type="ECO:0000256" key="1">
    <source>
        <dbReference type="SAM" id="SignalP"/>
    </source>
</evidence>
<gene>
    <name evidence="2" type="ORF">GCM10011415_26090</name>
</gene>
<keyword evidence="3" id="KW-1185">Reference proteome</keyword>
<reference evidence="2" key="2">
    <citation type="submission" date="2020-09" db="EMBL/GenBank/DDBJ databases">
        <authorList>
            <person name="Sun Q."/>
            <person name="Zhou Y."/>
        </authorList>
    </citation>
    <scope>NUCLEOTIDE SEQUENCE</scope>
    <source>
        <strain evidence="2">CGMCC 1.15762</strain>
    </source>
</reference>
<proteinExistence type="predicted"/>
<dbReference type="AlphaFoldDB" id="A0A8J2ZL34"/>
<keyword evidence="1" id="KW-0732">Signal</keyword>
<feature type="signal peptide" evidence="1">
    <location>
        <begin position="1"/>
        <end position="27"/>
    </location>
</feature>
<evidence type="ECO:0000313" key="2">
    <source>
        <dbReference type="EMBL" id="GGG76198.1"/>
    </source>
</evidence>
<feature type="chain" id="PRO_5035298533" description="Outer membrane protein beta-barrel domain-containing protein" evidence="1">
    <location>
        <begin position="28"/>
        <end position="192"/>
    </location>
</feature>
<organism evidence="2 3">
    <name type="scientific">Salipiger pallidus</name>
    <dbReference type="NCBI Taxonomy" id="1775170"/>
    <lineage>
        <taxon>Bacteria</taxon>
        <taxon>Pseudomonadati</taxon>
        <taxon>Pseudomonadota</taxon>
        <taxon>Alphaproteobacteria</taxon>
        <taxon>Rhodobacterales</taxon>
        <taxon>Roseobacteraceae</taxon>
        <taxon>Salipiger</taxon>
    </lineage>
</organism>
<evidence type="ECO:0008006" key="4">
    <source>
        <dbReference type="Google" id="ProtNLM"/>
    </source>
</evidence>
<reference evidence="2" key="1">
    <citation type="journal article" date="2014" name="Int. J. Syst. Evol. Microbiol.">
        <title>Complete genome sequence of Corynebacterium casei LMG S-19264T (=DSM 44701T), isolated from a smear-ripened cheese.</title>
        <authorList>
            <consortium name="US DOE Joint Genome Institute (JGI-PGF)"/>
            <person name="Walter F."/>
            <person name="Albersmeier A."/>
            <person name="Kalinowski J."/>
            <person name="Ruckert C."/>
        </authorList>
    </citation>
    <scope>NUCLEOTIDE SEQUENCE</scope>
    <source>
        <strain evidence="2">CGMCC 1.15762</strain>
    </source>
</reference>
<dbReference type="EMBL" id="BMJV01000005">
    <property type="protein sequence ID" value="GGG76198.1"/>
    <property type="molecule type" value="Genomic_DNA"/>
</dbReference>
<sequence length="192" mass="20257">MFMTKPSFLSASALCGILVLVAPDARADGFFFQLDRTTSTTDAVVAGTRGAFSFGLNRADYDGGWSAGAFVSRDFVLDGVGTLKVGPSIGTSDGDAGVDWGARVVAERYQPTDFGFVFVSAQYDTIDSSWFSVAEFGGTDGLSISVTAGGSDTYSDQTVSLNRKVGDGPFTVRTGYRFESEALFVGLSVNTY</sequence>
<evidence type="ECO:0000313" key="3">
    <source>
        <dbReference type="Proteomes" id="UP000617145"/>
    </source>
</evidence>